<evidence type="ECO:0000256" key="3">
    <source>
        <dbReference type="ARBA" id="ARBA00011245"/>
    </source>
</evidence>
<comment type="subcellular location">
    <subcellularLocation>
        <location evidence="1 16">Cytoplasm</location>
    </subcellularLocation>
</comment>
<name>A0A2P2BNJ3_9FIRM</name>
<comment type="function">
    <text evidence="16">Poorly processive, error-prone DNA polymerase involved in untargeted mutagenesis. Copies undamaged DNA at stalled replication forks, which arise in vivo from mismatched or misaligned primer ends. These misaligned primers can be extended by PolIV. Exhibits no 3'-5' exonuclease (proofreading) activity. May be involved in translesional synthesis, in conjunction with the beta clamp from PolIII.</text>
</comment>
<comment type="similarity">
    <text evidence="2 16">Belongs to the DNA polymerase type-Y family.</text>
</comment>
<keyword evidence="6 16" id="KW-0808">Transferase</keyword>
<dbReference type="SUPFAM" id="SSF100879">
    <property type="entry name" value="Lesion bypass DNA polymerase (Y-family), little finger domain"/>
    <property type="match status" value="1"/>
</dbReference>
<dbReference type="GO" id="GO:0005829">
    <property type="term" value="C:cytosol"/>
    <property type="evidence" value="ECO:0007669"/>
    <property type="project" value="TreeGrafter"/>
</dbReference>
<keyword evidence="19" id="KW-1185">Reference proteome</keyword>
<keyword evidence="12 16" id="KW-0239">DNA-directed DNA polymerase</keyword>
<dbReference type="InterPro" id="IPR017961">
    <property type="entry name" value="DNA_pol_Y-fam_little_finger"/>
</dbReference>
<evidence type="ECO:0000256" key="6">
    <source>
        <dbReference type="ARBA" id="ARBA00022679"/>
    </source>
</evidence>
<dbReference type="KEGG" id="rhom:FRIFI_0390"/>
<dbReference type="InterPro" id="IPR024728">
    <property type="entry name" value="PolY_HhH_motif"/>
</dbReference>
<proteinExistence type="inferred from homology"/>
<dbReference type="InterPro" id="IPR001126">
    <property type="entry name" value="UmuC"/>
</dbReference>
<evidence type="ECO:0000256" key="16">
    <source>
        <dbReference type="HAMAP-Rule" id="MF_01113"/>
    </source>
</evidence>
<dbReference type="Pfam" id="PF11798">
    <property type="entry name" value="IMS_HHH"/>
    <property type="match status" value="1"/>
</dbReference>
<dbReference type="NCBIfam" id="NF002677">
    <property type="entry name" value="PRK02406.1"/>
    <property type="match status" value="1"/>
</dbReference>
<dbReference type="GO" id="GO:0009432">
    <property type="term" value="P:SOS response"/>
    <property type="evidence" value="ECO:0007669"/>
    <property type="project" value="TreeGrafter"/>
</dbReference>
<keyword evidence="11 16" id="KW-0460">Magnesium</keyword>
<dbReference type="FunFam" id="3.30.1490.100:FF:000004">
    <property type="entry name" value="DNA polymerase IV"/>
    <property type="match status" value="1"/>
</dbReference>
<evidence type="ECO:0000259" key="17">
    <source>
        <dbReference type="PROSITE" id="PS50173"/>
    </source>
</evidence>
<keyword evidence="4 16" id="KW-0515">Mutator protein</keyword>
<feature type="site" description="Substrate discrimination" evidence="16">
    <location>
        <position position="16"/>
    </location>
</feature>
<sequence length="370" mass="42628">MVDNRKIIHIDMDAFYASIEQRDNPSLRGKPVIVGGRPESRGVVATCSYEARKYGIHSAMPSKTAYKRCPYAYFIRPRFEEYHKVSQKIRNIFYRYTDLVEPLSLDEAYLDVTKNKKGIKYATQIAKMIKKDILREVGLTSSAGVSYNKFLAKLASDYKKPNGLTVITPENKQEFLDKLPINKFFGVGKVTAKTLNNLGIKNGYDLRQLDISELESIFKNRGYVFYQFARGIDYREVKPHRERKSVGSETTLKNNLSIDDEEVLEILSQICEDVSHRLSYSNNLGKTITLKIKYDDFSQITRSLSLRNPIYKKEDIRTNVYELLKNVDTKNKQIRLLGVTVSNLVDSKKECTNVTIFEYINNMNNNTNLN</sequence>
<evidence type="ECO:0000256" key="15">
    <source>
        <dbReference type="ARBA" id="ARBA00049244"/>
    </source>
</evidence>
<dbReference type="Gene3D" id="3.30.70.270">
    <property type="match status" value="1"/>
</dbReference>
<feature type="binding site" evidence="16">
    <location>
        <position position="106"/>
    </location>
    <ligand>
        <name>Mg(2+)</name>
        <dbReference type="ChEBI" id="CHEBI:18420"/>
    </ligand>
</feature>
<dbReference type="GO" id="GO:0003684">
    <property type="term" value="F:damaged DNA binding"/>
    <property type="evidence" value="ECO:0007669"/>
    <property type="project" value="InterPro"/>
</dbReference>
<evidence type="ECO:0000256" key="9">
    <source>
        <dbReference type="ARBA" id="ARBA00022723"/>
    </source>
</evidence>
<evidence type="ECO:0000256" key="12">
    <source>
        <dbReference type="ARBA" id="ARBA00022932"/>
    </source>
</evidence>
<dbReference type="Pfam" id="PF00817">
    <property type="entry name" value="IMS"/>
    <property type="match status" value="1"/>
</dbReference>
<keyword evidence="10 16" id="KW-0227">DNA damage</keyword>
<feature type="active site" evidence="16">
    <location>
        <position position="107"/>
    </location>
</feature>
<dbReference type="PANTHER" id="PTHR11076">
    <property type="entry name" value="DNA REPAIR POLYMERASE UMUC / TRANSFERASE FAMILY MEMBER"/>
    <property type="match status" value="1"/>
</dbReference>
<evidence type="ECO:0000313" key="18">
    <source>
        <dbReference type="EMBL" id="CEI71938.1"/>
    </source>
</evidence>
<evidence type="ECO:0000256" key="10">
    <source>
        <dbReference type="ARBA" id="ARBA00022763"/>
    </source>
</evidence>
<dbReference type="SUPFAM" id="SSF56672">
    <property type="entry name" value="DNA/RNA polymerases"/>
    <property type="match status" value="1"/>
</dbReference>
<dbReference type="EC" id="2.7.7.7" evidence="16"/>
<dbReference type="Pfam" id="PF11799">
    <property type="entry name" value="IMS_C"/>
    <property type="match status" value="1"/>
</dbReference>
<dbReference type="Proteomes" id="UP000245695">
    <property type="component" value="Chromosome 1"/>
</dbReference>
<evidence type="ECO:0000256" key="13">
    <source>
        <dbReference type="ARBA" id="ARBA00023125"/>
    </source>
</evidence>
<dbReference type="PANTHER" id="PTHR11076:SF33">
    <property type="entry name" value="DNA POLYMERASE KAPPA"/>
    <property type="match status" value="1"/>
</dbReference>
<evidence type="ECO:0000256" key="2">
    <source>
        <dbReference type="ARBA" id="ARBA00010945"/>
    </source>
</evidence>
<feature type="domain" description="UmuC" evidence="17">
    <location>
        <begin position="7"/>
        <end position="188"/>
    </location>
</feature>
<evidence type="ECO:0000256" key="14">
    <source>
        <dbReference type="ARBA" id="ARBA00023204"/>
    </source>
</evidence>
<evidence type="ECO:0000256" key="7">
    <source>
        <dbReference type="ARBA" id="ARBA00022695"/>
    </source>
</evidence>
<gene>
    <name evidence="16" type="primary">dinB</name>
    <name evidence="18" type="ORF">FRIFI_0390</name>
</gene>
<keyword evidence="7 16" id="KW-0548">Nucleotidyltransferase</keyword>
<dbReference type="InterPro" id="IPR036775">
    <property type="entry name" value="DNA_pol_Y-fam_lit_finger_sf"/>
</dbReference>
<dbReference type="GO" id="GO:0042276">
    <property type="term" value="P:error-prone translesion synthesis"/>
    <property type="evidence" value="ECO:0007669"/>
    <property type="project" value="TreeGrafter"/>
</dbReference>
<dbReference type="InterPro" id="IPR043128">
    <property type="entry name" value="Rev_trsase/Diguanyl_cyclase"/>
</dbReference>
<reference evidence="18 19" key="1">
    <citation type="submission" date="2014-09" db="EMBL/GenBank/DDBJ databases">
        <authorList>
            <person name="Hornung B.V."/>
        </authorList>
    </citation>
    <scope>NUCLEOTIDE SEQUENCE [LARGE SCALE GENOMIC DNA]</scope>
    <source>
        <strain evidence="18 19">FRIFI</strain>
    </source>
</reference>
<evidence type="ECO:0000313" key="19">
    <source>
        <dbReference type="Proteomes" id="UP000245695"/>
    </source>
</evidence>
<keyword evidence="5 16" id="KW-0963">Cytoplasm</keyword>
<evidence type="ECO:0000256" key="4">
    <source>
        <dbReference type="ARBA" id="ARBA00022457"/>
    </source>
</evidence>
<dbReference type="NCBIfam" id="NF010731">
    <property type="entry name" value="PRK14133.1"/>
    <property type="match status" value="1"/>
</dbReference>
<dbReference type="PROSITE" id="PS50173">
    <property type="entry name" value="UMUC"/>
    <property type="match status" value="1"/>
</dbReference>
<comment type="catalytic activity">
    <reaction evidence="15 16">
        <text>DNA(n) + a 2'-deoxyribonucleoside 5'-triphosphate = DNA(n+1) + diphosphate</text>
        <dbReference type="Rhea" id="RHEA:22508"/>
        <dbReference type="Rhea" id="RHEA-COMP:17339"/>
        <dbReference type="Rhea" id="RHEA-COMP:17340"/>
        <dbReference type="ChEBI" id="CHEBI:33019"/>
        <dbReference type="ChEBI" id="CHEBI:61560"/>
        <dbReference type="ChEBI" id="CHEBI:173112"/>
        <dbReference type="EC" id="2.7.7.7"/>
    </reaction>
</comment>
<dbReference type="RefSeq" id="WP_166504858.1">
    <property type="nucleotide sequence ID" value="NZ_JAKNTL010000003.1"/>
</dbReference>
<evidence type="ECO:0000256" key="11">
    <source>
        <dbReference type="ARBA" id="ARBA00022842"/>
    </source>
</evidence>
<feature type="binding site" evidence="16">
    <location>
        <position position="11"/>
    </location>
    <ligand>
        <name>Mg(2+)</name>
        <dbReference type="ChEBI" id="CHEBI:18420"/>
    </ligand>
</feature>
<dbReference type="CDD" id="cd03586">
    <property type="entry name" value="PolY_Pol_IV_kappa"/>
    <property type="match status" value="1"/>
</dbReference>
<dbReference type="GO" id="GO:0006281">
    <property type="term" value="P:DNA repair"/>
    <property type="evidence" value="ECO:0007669"/>
    <property type="project" value="UniProtKB-UniRule"/>
</dbReference>
<dbReference type="Gene3D" id="3.30.1490.100">
    <property type="entry name" value="DNA polymerase, Y-family, little finger domain"/>
    <property type="match status" value="1"/>
</dbReference>
<keyword evidence="14 16" id="KW-0234">DNA repair</keyword>
<dbReference type="Gene3D" id="3.40.1170.60">
    <property type="match status" value="1"/>
</dbReference>
<dbReference type="InterPro" id="IPR022880">
    <property type="entry name" value="DNApol_IV"/>
</dbReference>
<dbReference type="EMBL" id="LN650648">
    <property type="protein sequence ID" value="CEI71938.1"/>
    <property type="molecule type" value="Genomic_DNA"/>
</dbReference>
<dbReference type="InterPro" id="IPR050116">
    <property type="entry name" value="DNA_polymerase-Y"/>
</dbReference>
<dbReference type="InterPro" id="IPR043502">
    <property type="entry name" value="DNA/RNA_pol_sf"/>
</dbReference>
<dbReference type="FunFam" id="3.40.1170.60:FF:000001">
    <property type="entry name" value="DNA polymerase IV"/>
    <property type="match status" value="1"/>
</dbReference>
<evidence type="ECO:0000256" key="8">
    <source>
        <dbReference type="ARBA" id="ARBA00022705"/>
    </source>
</evidence>
<dbReference type="HAMAP" id="MF_01113">
    <property type="entry name" value="DNApol_IV"/>
    <property type="match status" value="1"/>
</dbReference>
<protein>
    <recommendedName>
        <fullName evidence="16">DNA polymerase IV</fullName>
        <shortName evidence="16">Pol IV</shortName>
        <ecNumber evidence="16">2.7.7.7</ecNumber>
    </recommendedName>
</protein>
<evidence type="ECO:0000256" key="5">
    <source>
        <dbReference type="ARBA" id="ARBA00022490"/>
    </source>
</evidence>
<dbReference type="GO" id="GO:0003887">
    <property type="term" value="F:DNA-directed DNA polymerase activity"/>
    <property type="evidence" value="ECO:0007669"/>
    <property type="project" value="UniProtKB-UniRule"/>
</dbReference>
<dbReference type="GO" id="GO:0000287">
    <property type="term" value="F:magnesium ion binding"/>
    <property type="evidence" value="ECO:0007669"/>
    <property type="project" value="UniProtKB-UniRule"/>
</dbReference>
<dbReference type="Gene3D" id="1.10.150.20">
    <property type="entry name" value="5' to 3' exonuclease, C-terminal subdomain"/>
    <property type="match status" value="1"/>
</dbReference>
<dbReference type="GO" id="GO:0006261">
    <property type="term" value="P:DNA-templated DNA replication"/>
    <property type="evidence" value="ECO:0007669"/>
    <property type="project" value="UniProtKB-UniRule"/>
</dbReference>
<comment type="cofactor">
    <cofactor evidence="16">
        <name>Mg(2+)</name>
        <dbReference type="ChEBI" id="CHEBI:18420"/>
    </cofactor>
    <text evidence="16">Binds 2 magnesium ions per subunit.</text>
</comment>
<keyword evidence="8 16" id="KW-0235">DNA replication</keyword>
<keyword evidence="13 16" id="KW-0238">DNA-binding</keyword>
<evidence type="ECO:0000256" key="1">
    <source>
        <dbReference type="ARBA" id="ARBA00004496"/>
    </source>
</evidence>
<keyword evidence="9 16" id="KW-0479">Metal-binding</keyword>
<organism evidence="18 19">
    <name type="scientific">Romboutsia hominis</name>
    <dbReference type="NCBI Taxonomy" id="1507512"/>
    <lineage>
        <taxon>Bacteria</taxon>
        <taxon>Bacillati</taxon>
        <taxon>Bacillota</taxon>
        <taxon>Clostridia</taxon>
        <taxon>Peptostreptococcales</taxon>
        <taxon>Peptostreptococcaceae</taxon>
        <taxon>Romboutsia</taxon>
    </lineage>
</organism>
<comment type="subunit">
    <text evidence="3 16">Monomer.</text>
</comment>
<dbReference type="AlphaFoldDB" id="A0A2P2BNJ3"/>
<accession>A0A2P2BNJ3</accession>